<evidence type="ECO:0000256" key="1">
    <source>
        <dbReference type="ARBA" id="ARBA00000707"/>
    </source>
</evidence>
<sequence>LSFLAMECKITNEHIDVIWQAAQLKHCSKQVHDLLPPLIKNLEAGPVLHLYHLLCKLEPKDHTEQSLYLASAIIKFLWSSNGSYNGLGEPPGSFVCLTGYAKAAQRQMSSSDNSNSEGDTSEGHKSDSDGSDGPTPRKRQKQRKATVGEEDSSDESIKIEDLDEDEVPPTKETTGKGISPPVRRAKRKISGRTPLDPKLTKQNVKQDKTELGSSNARQERLKLHRQQQKALREKLKAMDHQHQKDENSNSVKMDECSEEEEDDEEEEEDEESESEEEGVMLAGRLALDPDAVKVVTDQEVPNLMLRQGSDYIQLVSRQSPDCGQTAVMTELASLVQNAPHCRPFITTTFQPNAHEMMEEILSVEDGDGDGSLSSRMSNKSEKNMADFDGEESGCDEELAQFAARAQMLQAHLTPQQLGQMARMHANKVALHHLAPVLSQFNLENVCKPGNTLLWDLLQDDKINQLGEGLALEAEKVLCNLLCFNTDKLIRMKFIEGCLDNLAKNWSVVVSLRLLPKLFASFQHFRGGAVDTHHVTLWALKEHAMMERFFENLRAAGPLPLTHVQVRLQFLTHIYSPLGLPEYIRLSVEELDTLWQCLAGDPECSDEFFSWLLRQVKSKDQHALRPETLRHLYSKKLPTLPPETISMTALDLYQQLCNMARGSSAHLDTPNMDHLWKIALRVNNTDVSMAAIQYLNIYYMGRQLEQESEFVCQCMANLTQATLDLHTHEEASLLCIQRALLLLNTHLDTFKRRYAYHLRRWTIEGHSLSSHVMGERERGAQLRIVVQPAGVQDKVSIELLTTDYVAELRAEVTVWWESLHSKPSVNDGPIRIITQGQELTTEFDEKTLGEIGFKDMQMVYISVGASRQKKRGDTNDTPSVLPPPPRECLPTLLLLLPNYFEQLFKLMQTLSAMKIQVKGGHHIPHTKAQVLSRRVWDILTLLPTSPTLLDGFQKLDCESKLQHLLDPASPQKLMYSLYIVESLNRSSALHKKTVVSDEESQSESPWSEMFVQNGGLRHLFDIFMSGVLQVPGGSEWQQDCLACLLKLLCQLGMTHTADDPTASKNKRKRCAKSDKIVIPKLSQPMVQLMCIETVIPRLTSILYEASMPRDPNHYKTGFWGRAQVVQYAMALIVSWAYTVSGVREALYAEGHFHMWLRRLVLEEPEPCVRREVCMALYRLAAPPQAPSMLTHLLDLLDKAEVMRPAKQEGLHLQAVPEDGKEPYGPACRDYFWLLCRLVDSLTADDITKEVVDLESLASRVYRSILQREYLETRHNTVEDDGLIGLLNLMSNILKHNPSFKTGKEGQALLNEVFEFLFALPDPSNRHFPKCKSQAARSSAYDLLVELVKGARQNYKQLHEKLLAQHKPGPHSPYPWDYWPHEDGRSDCGYVGLTNLGATCYMASCMQHLYMMPQARAEILRAQADTATSKHQLTLRELQRMFAYLLESERKAYNPRSFCKVYTMDHQPLNTGEQKDMAEFFIDLVSKLEEMTPELKKLVKTLFGGVISNNVVSLDCDHVSRTLEEFYTVRCQVADMRNLYESLDEVTVKDTLEGDNMYTCSQCGKKVRAEKRACFKKLPNILCFNTMRYTFNMVTMLKEKVNTHFSFPLRLDMSGYVEKHLMPQQYEEEKDQESKDGDEKEEECYEYDLIGVTVHTGTADGGHYYSFIRDRGRDKWFLFNDAEVKPFDPKQIAAECFGGEMTSKTYDSVTDKFMDLSFEKTNSAYMLFYERTPCERGGGEGGSKEDMALAVTQTPATPQPITLSKELEDWIWQDNMHFLRDKNIFEHTYVQFMWQICGYVSQTLDNPQEVIEMAAQLSTTFFIETFIHAKEKPTMVQWVELLTKQFNTSQNACEWFLQHMAHNNWWPVQILIKCPNQMVRQMFQRLCQHVIQLLRPNHAPLFLKMDSDDDGMEECDPDKIGYLSCVTMFIRMLLSLMEHGAKPHLKHLTEYFALLYEFSKMGEDESQFLISIHAISTMVNFYLGQKSHDYVEVVSEEEEEEEVVPLPTDKYKPQSLDKMITLIALLVEKSRGPDHNLRLSATDYSVIAGTKGFPFLFQQIKDCINLHQTRNLIFSLCRWNERLASHIVAMIFSAIHKFSDMCQPFFKLLTLLVEVTNVGPPGLPCFTELVLARMLEVMEVTSQSALDWLAVQVPRNKIAHAWVMTGLENWLQHYLLAHNNQRVRSAAAYLLVALVPSTQFRQCYRTARPHKEVQLIPEAQAVLHQVYTVLLRLLKSARLYTEITQHGSSKLSAYFTLLNYCAISRTEKLMFGPYLLDLWQLFHPKLSEPGIPVHHNKQALLMFWYHVCTDCPENVQLILQNAHIIKNIAFNYILADHEDQEVVLFNRAMLPAYYGLLRLCCQQSRPFTRQLATHQNLTWAFKNITPHPTQYAMAVDELFKLMTLFAAKYPDSTEHEIIEINAFRKQALQLYLQFLDGRSSWATLISAFRILVENDEDRHFVLYNGGLQMCFESFHTLHVMYHEATACHVTGDLLELLAILVDLVKCLRTCRDSKDVRGVFLGCKDWMDVLRKLVTLLNTYNSNDMRTLCIDLLKELVLLAPTDVLSVLVPVLTHCHAAFQDNNNAMPMGPYFPRQGHKLPSLGLKANARPLRPMVQMAVPHNQIDVAKGVDPEYDQALHQFYAPYHSFVDVMCRLAINHNCMTENLVNLSAMVGFEAVPLHLTYFPKLWLDI</sequence>
<feature type="compositionally biased region" description="Basic and acidic residues" evidence="8">
    <location>
        <begin position="230"/>
        <end position="255"/>
    </location>
</feature>
<evidence type="ECO:0000256" key="5">
    <source>
        <dbReference type="ARBA" id="ARBA00022786"/>
    </source>
</evidence>
<feature type="domain" description="USP" evidence="10">
    <location>
        <begin position="1389"/>
        <end position="1730"/>
    </location>
</feature>
<dbReference type="GO" id="GO:0005829">
    <property type="term" value="C:cytosol"/>
    <property type="evidence" value="ECO:0007669"/>
    <property type="project" value="TreeGrafter"/>
</dbReference>
<proteinExistence type="inferred from homology"/>
<dbReference type="FunFam" id="3.90.70.10:FF:000014">
    <property type="entry name" value="Ubiquitin carboxyl-terminal hydrolase 34"/>
    <property type="match status" value="1"/>
</dbReference>
<dbReference type="InterPro" id="IPR021905">
    <property type="entry name" value="DUF3517"/>
</dbReference>
<dbReference type="InterPro" id="IPR001394">
    <property type="entry name" value="Peptidase_C19_UCH"/>
</dbReference>
<dbReference type="SUPFAM" id="SSF48371">
    <property type="entry name" value="ARM repeat"/>
    <property type="match status" value="3"/>
</dbReference>
<accession>A0A1B6LKC7</accession>
<evidence type="ECO:0000256" key="7">
    <source>
        <dbReference type="ARBA" id="ARBA00022807"/>
    </source>
</evidence>
<feature type="non-terminal residue" evidence="11">
    <location>
        <position position="2690"/>
    </location>
</feature>
<dbReference type="InterPro" id="IPR028889">
    <property type="entry name" value="USP"/>
</dbReference>
<gene>
    <name evidence="11" type="ORF">g.29947</name>
</gene>
<dbReference type="GO" id="GO:0005634">
    <property type="term" value="C:nucleus"/>
    <property type="evidence" value="ECO:0007669"/>
    <property type="project" value="TreeGrafter"/>
</dbReference>
<evidence type="ECO:0000256" key="2">
    <source>
        <dbReference type="ARBA" id="ARBA00009085"/>
    </source>
</evidence>
<feature type="non-terminal residue" evidence="11">
    <location>
        <position position="1"/>
    </location>
</feature>
<evidence type="ECO:0000259" key="9">
    <source>
        <dbReference type="PROSITE" id="PS50053"/>
    </source>
</evidence>
<dbReference type="PROSITE" id="PS50235">
    <property type="entry name" value="USP_3"/>
    <property type="match status" value="1"/>
</dbReference>
<keyword evidence="5" id="KW-0833">Ubl conjugation pathway</keyword>
<organism evidence="11">
    <name type="scientific">Graphocephala atropunctata</name>
    <dbReference type="NCBI Taxonomy" id="36148"/>
    <lineage>
        <taxon>Eukaryota</taxon>
        <taxon>Metazoa</taxon>
        <taxon>Ecdysozoa</taxon>
        <taxon>Arthropoda</taxon>
        <taxon>Hexapoda</taxon>
        <taxon>Insecta</taxon>
        <taxon>Pterygota</taxon>
        <taxon>Neoptera</taxon>
        <taxon>Paraneoptera</taxon>
        <taxon>Hemiptera</taxon>
        <taxon>Auchenorrhyncha</taxon>
        <taxon>Membracoidea</taxon>
        <taxon>Cicadellidae</taxon>
        <taxon>Cicadellinae</taxon>
        <taxon>Cicadellini</taxon>
        <taxon>Graphocephala</taxon>
    </lineage>
</organism>
<comment type="catalytic activity">
    <reaction evidence="1">
        <text>Thiol-dependent hydrolysis of ester, thioester, amide, peptide and isopeptide bonds formed by the C-terminal Gly of ubiquitin (a 76-residue protein attached to proteins as an intracellular targeting signal).</text>
        <dbReference type="EC" id="3.4.19.12"/>
    </reaction>
</comment>
<dbReference type="InterPro" id="IPR050164">
    <property type="entry name" value="Peptidase_C19"/>
</dbReference>
<dbReference type="PANTHER" id="PTHR24006:SF827">
    <property type="entry name" value="UBIQUITIN CARBOXYL-TERMINAL HYDROLASE 34"/>
    <property type="match status" value="1"/>
</dbReference>
<dbReference type="GO" id="GO:0016579">
    <property type="term" value="P:protein deubiquitination"/>
    <property type="evidence" value="ECO:0007669"/>
    <property type="project" value="InterPro"/>
</dbReference>
<dbReference type="GO" id="GO:0009966">
    <property type="term" value="P:regulation of signal transduction"/>
    <property type="evidence" value="ECO:0007669"/>
    <property type="project" value="UniProtKB-ARBA"/>
</dbReference>
<dbReference type="PANTHER" id="PTHR24006">
    <property type="entry name" value="UBIQUITIN CARBOXYL-TERMINAL HYDROLASE"/>
    <property type="match status" value="1"/>
</dbReference>
<comment type="similarity">
    <text evidence="2">Belongs to the peptidase C19 family.</text>
</comment>
<evidence type="ECO:0000256" key="3">
    <source>
        <dbReference type="ARBA" id="ARBA00012759"/>
    </source>
</evidence>
<dbReference type="InterPro" id="IPR018200">
    <property type="entry name" value="USP_CS"/>
</dbReference>
<dbReference type="PROSITE" id="PS00973">
    <property type="entry name" value="USP_2"/>
    <property type="match status" value="1"/>
</dbReference>
<dbReference type="EC" id="3.4.19.12" evidence="3"/>
<evidence type="ECO:0000313" key="11">
    <source>
        <dbReference type="EMBL" id="JAT24106.1"/>
    </source>
</evidence>
<feature type="compositionally biased region" description="Polar residues" evidence="8">
    <location>
        <begin position="106"/>
        <end position="118"/>
    </location>
</feature>
<dbReference type="GO" id="GO:0004843">
    <property type="term" value="F:cysteine-type deubiquitinase activity"/>
    <property type="evidence" value="ECO:0007669"/>
    <property type="project" value="UniProtKB-EC"/>
</dbReference>
<feature type="domain" description="Ubiquitin-like" evidence="9">
    <location>
        <begin position="781"/>
        <end position="862"/>
    </location>
</feature>
<dbReference type="PROSITE" id="PS00972">
    <property type="entry name" value="USP_1"/>
    <property type="match status" value="1"/>
</dbReference>
<evidence type="ECO:0000256" key="8">
    <source>
        <dbReference type="SAM" id="MobiDB-lite"/>
    </source>
</evidence>
<evidence type="ECO:0000256" key="6">
    <source>
        <dbReference type="ARBA" id="ARBA00022801"/>
    </source>
</evidence>
<reference evidence="11" key="1">
    <citation type="submission" date="2015-11" db="EMBL/GenBank/DDBJ databases">
        <title>De novo transcriptome assembly of four potential Pierce s Disease insect vectors from Arizona vineyards.</title>
        <authorList>
            <person name="Tassone E.E."/>
        </authorList>
    </citation>
    <scope>NUCLEOTIDE SEQUENCE</scope>
</reference>
<keyword evidence="7" id="KW-0788">Thiol protease</keyword>
<name>A0A1B6LKC7_9HEMI</name>
<dbReference type="Pfam" id="PF00443">
    <property type="entry name" value="UCH"/>
    <property type="match status" value="1"/>
</dbReference>
<dbReference type="GO" id="GO:0006508">
    <property type="term" value="P:proteolysis"/>
    <property type="evidence" value="ECO:0007669"/>
    <property type="project" value="UniProtKB-KW"/>
</dbReference>
<evidence type="ECO:0000259" key="10">
    <source>
        <dbReference type="PROSITE" id="PS50235"/>
    </source>
</evidence>
<dbReference type="PROSITE" id="PS50053">
    <property type="entry name" value="UBIQUITIN_2"/>
    <property type="match status" value="1"/>
</dbReference>
<feature type="compositionally biased region" description="Acidic residues" evidence="8">
    <location>
        <begin position="256"/>
        <end position="278"/>
    </location>
</feature>
<keyword evidence="4" id="KW-0645">Protease</keyword>
<dbReference type="InterPro" id="IPR000626">
    <property type="entry name" value="Ubiquitin-like_dom"/>
</dbReference>
<dbReference type="EMBL" id="GEBQ01015871">
    <property type="protein sequence ID" value="JAT24106.1"/>
    <property type="molecule type" value="Transcribed_RNA"/>
</dbReference>
<dbReference type="Pfam" id="PF12030">
    <property type="entry name" value="DUF3517"/>
    <property type="match status" value="1"/>
</dbReference>
<dbReference type="InterPro" id="IPR016024">
    <property type="entry name" value="ARM-type_fold"/>
</dbReference>
<dbReference type="InterPro" id="IPR038765">
    <property type="entry name" value="Papain-like_cys_pep_sf"/>
</dbReference>
<dbReference type="SUPFAM" id="SSF54001">
    <property type="entry name" value="Cysteine proteinases"/>
    <property type="match status" value="1"/>
</dbReference>
<dbReference type="CDD" id="cd02659">
    <property type="entry name" value="peptidase_C19C"/>
    <property type="match status" value="1"/>
</dbReference>
<evidence type="ECO:0000256" key="4">
    <source>
        <dbReference type="ARBA" id="ARBA00022670"/>
    </source>
</evidence>
<protein>
    <recommendedName>
        <fullName evidence="3">ubiquitinyl hydrolase 1</fullName>
        <ecNumber evidence="3">3.4.19.12</ecNumber>
    </recommendedName>
</protein>
<dbReference type="Gene3D" id="3.90.70.10">
    <property type="entry name" value="Cysteine proteinases"/>
    <property type="match status" value="1"/>
</dbReference>
<feature type="region of interest" description="Disordered" evidence="8">
    <location>
        <begin position="106"/>
        <end position="278"/>
    </location>
</feature>
<keyword evidence="6" id="KW-0378">Hydrolase</keyword>